<evidence type="ECO:0000256" key="9">
    <source>
        <dbReference type="ARBA" id="ARBA00022840"/>
    </source>
</evidence>
<evidence type="ECO:0000256" key="4">
    <source>
        <dbReference type="ARBA" id="ARBA00022679"/>
    </source>
</evidence>
<dbReference type="InterPro" id="IPR000719">
    <property type="entry name" value="Prot_kinase_dom"/>
</dbReference>
<evidence type="ECO:0000256" key="7">
    <source>
        <dbReference type="ARBA" id="ARBA00022741"/>
    </source>
</evidence>
<dbReference type="GO" id="GO:0005886">
    <property type="term" value="C:plasma membrane"/>
    <property type="evidence" value="ECO:0000318"/>
    <property type="project" value="GO_Central"/>
</dbReference>
<evidence type="ECO:0000259" key="16">
    <source>
        <dbReference type="PROSITE" id="PS50011"/>
    </source>
</evidence>
<sequence length="773" mass="84638">MPSAKIRSCRKLNAYNMASPLCAGLESRLLRKKNLMLITATMLILHHSAATTDASGESSQAKDSCQDKCGNVSIPYPFGIGKGCSLEGFEVVCPPDNVPILLLNTSNSSTPLLGINLTLGEARVQNSIAQYCNFTNNTDVFKTSIFVAGPSFTVSGAKNKFTAIGCATVASIFSSPESSLTSACGSFCYRENSIDNGTECFGRGCCQSPIPERLHQFYPSFYTVSNDTGVQSFSPCSYAFIAEEDSFQFHPSYAKSQDFEMNYGYPMVLNWVVGQDSCAEARKKDNGLTYACKSTNSTCIDMPGRGYLCNCSEGYHGNPYLVGGCKDIDECIALPQPCKGGQCSNTIGNYTCTCPRGTHSNDPKSIPCTRTDNGPNTKVIGVSIGLICLVVCTFTVLNACQKRKLAKEKEKFFKQNGGQILYQQILSKKVDTVILFSIDDLKKATDNFDKSRELGIGGNGTVYKGILKKDNRVVAVKRSRFSNVEKAEEFVQEIVILSQINHRNVVRLLGCCLEVEVPILVYEYIPNGTLFQFIHGNHGSRPPVSLEARLKIAQESAEALSYLHLSTNSPIVHGDVKSLNILLDENYMAKVTDFGASRILPKDAVQLMTMVQGTLGYLDPEYLQERKLTEKSDVYSFGVVLLELITRKMAISFEGPEEEKSVASSFLRALKENRVEGMLDSSIMGVGMEELFEEVVKLASMCLSSKGEDRPSMTQVADKLKAIRSTWREVLLLQHQETEHLAEGLAAASSSFGLPPSMHWTAGMMGLDIEAPR</sequence>
<dbReference type="SMART" id="SM00181">
    <property type="entry name" value="EGF"/>
    <property type="match status" value="2"/>
</dbReference>
<keyword evidence="7 15" id="KW-0547">Nucleotide-binding</keyword>
<dbReference type="PROSITE" id="PS00108">
    <property type="entry name" value="PROTEIN_KINASE_ST"/>
    <property type="match status" value="1"/>
</dbReference>
<dbReference type="InterPro" id="IPR018097">
    <property type="entry name" value="EGF_Ca-bd_CS"/>
</dbReference>
<comment type="subcellular location">
    <subcellularLocation>
        <location evidence="1">Membrane</location>
        <topology evidence="1">Single-pass type I membrane protein</topology>
    </subcellularLocation>
</comment>
<keyword evidence="19" id="KW-1185">Reference proteome</keyword>
<dbReference type="AlphaFoldDB" id="K3Y1T0"/>
<dbReference type="CDD" id="cd00054">
    <property type="entry name" value="EGF_CA"/>
    <property type="match status" value="1"/>
</dbReference>
<dbReference type="GO" id="GO:0030247">
    <property type="term" value="F:polysaccharide binding"/>
    <property type="evidence" value="ECO:0007669"/>
    <property type="project" value="InterPro"/>
</dbReference>
<dbReference type="Proteomes" id="UP000004995">
    <property type="component" value="Unassembled WGS sequence"/>
</dbReference>
<dbReference type="Gene3D" id="2.10.25.10">
    <property type="entry name" value="Laminin"/>
    <property type="match status" value="1"/>
</dbReference>
<keyword evidence="5" id="KW-0812">Transmembrane</keyword>
<dbReference type="CDD" id="cd14066">
    <property type="entry name" value="STKc_IRAK"/>
    <property type="match status" value="1"/>
</dbReference>
<dbReference type="SUPFAM" id="SSF57196">
    <property type="entry name" value="EGF/Laminin"/>
    <property type="match status" value="1"/>
</dbReference>
<evidence type="ECO:0000256" key="11">
    <source>
        <dbReference type="ARBA" id="ARBA00023136"/>
    </source>
</evidence>
<dbReference type="PROSITE" id="PS00107">
    <property type="entry name" value="PROTEIN_KINASE_ATP"/>
    <property type="match status" value="1"/>
</dbReference>
<dbReference type="InterPro" id="IPR011009">
    <property type="entry name" value="Kinase-like_dom_sf"/>
</dbReference>
<dbReference type="FunFam" id="2.10.25.10:FF:000002">
    <property type="entry name" value="Latent-transforming growth factor beta-binding protein 3"/>
    <property type="match status" value="1"/>
</dbReference>
<dbReference type="Gramene" id="KQL09227">
    <property type="protein sequence ID" value="KQL09227"/>
    <property type="gene ID" value="SETIT_008147mg"/>
</dbReference>
<evidence type="ECO:0008006" key="20">
    <source>
        <dbReference type="Google" id="ProtNLM"/>
    </source>
</evidence>
<evidence type="ECO:0000256" key="8">
    <source>
        <dbReference type="ARBA" id="ARBA00022777"/>
    </source>
</evidence>
<evidence type="ECO:0000256" key="13">
    <source>
        <dbReference type="ARBA" id="ARBA00023180"/>
    </source>
</evidence>
<dbReference type="SUPFAM" id="SSF56112">
    <property type="entry name" value="Protein kinase-like (PK-like)"/>
    <property type="match status" value="1"/>
</dbReference>
<keyword evidence="6" id="KW-0732">Signal</keyword>
<dbReference type="InterPro" id="IPR008271">
    <property type="entry name" value="Ser/Thr_kinase_AS"/>
</dbReference>
<dbReference type="HOGENOM" id="CLU_000288_43_5_1"/>
<keyword evidence="3 14" id="KW-0245">EGF-like domain</keyword>
<dbReference type="Gene3D" id="3.30.200.20">
    <property type="entry name" value="Phosphorylase Kinase, domain 1"/>
    <property type="match status" value="1"/>
</dbReference>
<dbReference type="GO" id="GO:0004674">
    <property type="term" value="F:protein serine/threonine kinase activity"/>
    <property type="evidence" value="ECO:0007669"/>
    <property type="project" value="UniProtKB-KW"/>
</dbReference>
<protein>
    <recommendedName>
        <fullName evidence="20">Protein kinase domain-containing protein</fullName>
    </recommendedName>
</protein>
<feature type="domain" description="EGF-like" evidence="17">
    <location>
        <begin position="327"/>
        <end position="364"/>
    </location>
</feature>
<dbReference type="Pfam" id="PF07645">
    <property type="entry name" value="EGF_CA"/>
    <property type="match status" value="1"/>
</dbReference>
<dbReference type="PROSITE" id="PS50026">
    <property type="entry name" value="EGF_3"/>
    <property type="match status" value="1"/>
</dbReference>
<organism evidence="18 19">
    <name type="scientific">Setaria italica</name>
    <name type="common">Foxtail millet</name>
    <name type="synonym">Panicum italicum</name>
    <dbReference type="NCBI Taxonomy" id="4555"/>
    <lineage>
        <taxon>Eukaryota</taxon>
        <taxon>Viridiplantae</taxon>
        <taxon>Streptophyta</taxon>
        <taxon>Embryophyta</taxon>
        <taxon>Tracheophyta</taxon>
        <taxon>Spermatophyta</taxon>
        <taxon>Magnoliopsida</taxon>
        <taxon>Liliopsida</taxon>
        <taxon>Poales</taxon>
        <taxon>Poaceae</taxon>
        <taxon>PACMAD clade</taxon>
        <taxon>Panicoideae</taxon>
        <taxon>Panicodae</taxon>
        <taxon>Paniceae</taxon>
        <taxon>Cenchrinae</taxon>
        <taxon>Setaria</taxon>
    </lineage>
</organism>
<dbReference type="Gene3D" id="1.10.510.10">
    <property type="entry name" value="Transferase(Phosphotransferase) domain 1"/>
    <property type="match status" value="1"/>
</dbReference>
<evidence type="ECO:0000256" key="6">
    <source>
        <dbReference type="ARBA" id="ARBA00022729"/>
    </source>
</evidence>
<dbReference type="SMART" id="SM00179">
    <property type="entry name" value="EGF_CA"/>
    <property type="match status" value="1"/>
</dbReference>
<evidence type="ECO:0000256" key="1">
    <source>
        <dbReference type="ARBA" id="ARBA00004479"/>
    </source>
</evidence>
<dbReference type="PROSITE" id="PS00010">
    <property type="entry name" value="ASX_HYDROXYL"/>
    <property type="match status" value="1"/>
</dbReference>
<dbReference type="PROSITE" id="PS50011">
    <property type="entry name" value="PROTEIN_KINASE_DOM"/>
    <property type="match status" value="1"/>
</dbReference>
<evidence type="ECO:0000256" key="2">
    <source>
        <dbReference type="ARBA" id="ARBA00022527"/>
    </source>
</evidence>
<evidence type="ECO:0000256" key="15">
    <source>
        <dbReference type="PROSITE-ProRule" id="PRU10141"/>
    </source>
</evidence>
<feature type="domain" description="Protein kinase" evidence="16">
    <location>
        <begin position="448"/>
        <end position="723"/>
    </location>
</feature>
<dbReference type="InterPro" id="IPR000152">
    <property type="entry name" value="EGF-type_Asp/Asn_hydroxyl_site"/>
</dbReference>
<accession>K3Y1T0</accession>
<dbReference type="GO" id="GO:0005524">
    <property type="term" value="F:ATP binding"/>
    <property type="evidence" value="ECO:0007669"/>
    <property type="project" value="UniProtKB-UniRule"/>
</dbReference>
<evidence type="ECO:0000256" key="14">
    <source>
        <dbReference type="PROSITE-ProRule" id="PRU00076"/>
    </source>
</evidence>
<dbReference type="PANTHER" id="PTHR27005:SF503">
    <property type="entry name" value="OS06G0142500 PROTEIN"/>
    <property type="match status" value="1"/>
</dbReference>
<keyword evidence="2" id="KW-0723">Serine/threonine-protein kinase</keyword>
<evidence type="ECO:0000313" key="19">
    <source>
        <dbReference type="Proteomes" id="UP000004995"/>
    </source>
</evidence>
<dbReference type="FunFam" id="3.30.200.20:FF:000043">
    <property type="entry name" value="Wall-associated receptor kinase 2"/>
    <property type="match status" value="1"/>
</dbReference>
<dbReference type="InterPro" id="IPR025287">
    <property type="entry name" value="WAK_GUB"/>
</dbReference>
<reference evidence="19" key="1">
    <citation type="journal article" date="2012" name="Nat. Biotechnol.">
        <title>Reference genome sequence of the model plant Setaria.</title>
        <authorList>
            <person name="Bennetzen J.L."/>
            <person name="Schmutz J."/>
            <person name="Wang H."/>
            <person name="Percifield R."/>
            <person name="Hawkins J."/>
            <person name="Pontaroli A.C."/>
            <person name="Estep M."/>
            <person name="Feng L."/>
            <person name="Vaughn J.N."/>
            <person name="Grimwood J."/>
            <person name="Jenkins J."/>
            <person name="Barry K."/>
            <person name="Lindquist E."/>
            <person name="Hellsten U."/>
            <person name="Deshpande S."/>
            <person name="Wang X."/>
            <person name="Wu X."/>
            <person name="Mitros T."/>
            <person name="Triplett J."/>
            <person name="Yang X."/>
            <person name="Ye C.Y."/>
            <person name="Mauro-Herrera M."/>
            <person name="Wang L."/>
            <person name="Li P."/>
            <person name="Sharma M."/>
            <person name="Sharma R."/>
            <person name="Ronald P.C."/>
            <person name="Panaud O."/>
            <person name="Kellogg E.A."/>
            <person name="Brutnell T.P."/>
            <person name="Doust A.N."/>
            <person name="Tuskan G.A."/>
            <person name="Rokhsar D."/>
            <person name="Devos K.M."/>
        </authorList>
    </citation>
    <scope>NUCLEOTIDE SEQUENCE [LARGE SCALE GENOMIC DNA]</scope>
    <source>
        <strain evidence="19">cv. Yugu1</strain>
    </source>
</reference>
<evidence type="ECO:0000256" key="3">
    <source>
        <dbReference type="ARBA" id="ARBA00022536"/>
    </source>
</evidence>
<dbReference type="GO" id="GO:0005509">
    <property type="term" value="F:calcium ion binding"/>
    <property type="evidence" value="ECO:0007669"/>
    <property type="project" value="InterPro"/>
</dbReference>
<keyword evidence="13" id="KW-0325">Glycoprotein</keyword>
<comment type="caution">
    <text evidence="14">Lacks conserved residue(s) required for the propagation of feature annotation.</text>
</comment>
<keyword evidence="8" id="KW-0418">Kinase</keyword>
<evidence type="ECO:0000259" key="17">
    <source>
        <dbReference type="PROSITE" id="PS50026"/>
    </source>
</evidence>
<dbReference type="PROSITE" id="PS01187">
    <property type="entry name" value="EGF_CA"/>
    <property type="match status" value="1"/>
</dbReference>
<dbReference type="InterPro" id="IPR045274">
    <property type="entry name" value="WAK-like"/>
</dbReference>
<dbReference type="InParanoid" id="K3Y1T0"/>
<keyword evidence="4" id="KW-0808">Transferase</keyword>
<dbReference type="SMART" id="SM00220">
    <property type="entry name" value="S_TKc"/>
    <property type="match status" value="1"/>
</dbReference>
<dbReference type="PANTHER" id="PTHR27005">
    <property type="entry name" value="WALL-ASSOCIATED RECEPTOR KINASE-LIKE 21"/>
    <property type="match status" value="1"/>
</dbReference>
<keyword evidence="9 15" id="KW-0067">ATP-binding</keyword>
<dbReference type="InterPro" id="IPR049883">
    <property type="entry name" value="NOTCH1_EGF-like"/>
</dbReference>
<keyword evidence="12" id="KW-1015">Disulfide bond</keyword>
<dbReference type="FunFam" id="1.10.510.10:FF:000084">
    <property type="entry name" value="Wall-associated receptor kinase 2"/>
    <property type="match status" value="1"/>
</dbReference>
<evidence type="ECO:0000313" key="18">
    <source>
        <dbReference type="EnsemblPlants" id="KQL09227"/>
    </source>
</evidence>
<evidence type="ECO:0000256" key="5">
    <source>
        <dbReference type="ARBA" id="ARBA00022692"/>
    </source>
</evidence>
<keyword evidence="10" id="KW-1133">Transmembrane helix</keyword>
<evidence type="ECO:0000256" key="12">
    <source>
        <dbReference type="ARBA" id="ARBA00023157"/>
    </source>
</evidence>
<feature type="binding site" evidence="15">
    <location>
        <position position="477"/>
    </location>
    <ligand>
        <name>ATP</name>
        <dbReference type="ChEBI" id="CHEBI:30616"/>
    </ligand>
</feature>
<name>K3Y1T0_SETIT</name>
<dbReference type="GO" id="GO:0007166">
    <property type="term" value="P:cell surface receptor signaling pathway"/>
    <property type="evidence" value="ECO:0000318"/>
    <property type="project" value="GO_Central"/>
</dbReference>
<reference evidence="18" key="2">
    <citation type="submission" date="2018-08" db="UniProtKB">
        <authorList>
            <consortium name="EnsemblPlants"/>
        </authorList>
    </citation>
    <scope>IDENTIFICATION</scope>
    <source>
        <strain evidence="18">Yugu1</strain>
    </source>
</reference>
<dbReference type="InterPro" id="IPR017441">
    <property type="entry name" value="Protein_kinase_ATP_BS"/>
</dbReference>
<keyword evidence="11" id="KW-0472">Membrane</keyword>
<dbReference type="Pfam" id="PF13947">
    <property type="entry name" value="GUB_WAK_bind"/>
    <property type="match status" value="1"/>
</dbReference>
<dbReference type="InterPro" id="IPR000742">
    <property type="entry name" value="EGF"/>
</dbReference>
<dbReference type="InterPro" id="IPR001881">
    <property type="entry name" value="EGF-like_Ca-bd_dom"/>
</dbReference>
<dbReference type="EnsemblPlants" id="KQL09227">
    <property type="protein sequence ID" value="KQL09227"/>
    <property type="gene ID" value="SETIT_008147mg"/>
</dbReference>
<evidence type="ECO:0000256" key="10">
    <source>
        <dbReference type="ARBA" id="ARBA00022989"/>
    </source>
</evidence>
<dbReference type="eggNOG" id="ENOG502QQPF">
    <property type="taxonomic scope" value="Eukaryota"/>
</dbReference>
<dbReference type="OMA" id="TYACKST"/>
<dbReference type="EMBL" id="AGNK02002194">
    <property type="status" value="NOT_ANNOTATED_CDS"/>
    <property type="molecule type" value="Genomic_DNA"/>
</dbReference>
<dbReference type="Pfam" id="PF00069">
    <property type="entry name" value="Pkinase"/>
    <property type="match status" value="1"/>
</dbReference>
<proteinExistence type="predicted"/>